<dbReference type="GO" id="GO:0000723">
    <property type="term" value="P:telomere maintenance"/>
    <property type="evidence" value="ECO:0007669"/>
    <property type="project" value="InterPro"/>
</dbReference>
<reference evidence="23" key="1">
    <citation type="submission" date="2022-11" db="EMBL/GenBank/DDBJ databases">
        <authorList>
            <person name="Petersen C."/>
        </authorList>
    </citation>
    <scope>NUCLEOTIDE SEQUENCE</scope>
    <source>
        <strain evidence="23">IBT 26290</strain>
    </source>
</reference>
<dbReference type="AlphaFoldDB" id="A0A9W9LUF6"/>
<keyword evidence="11 23" id="KW-0347">Helicase</keyword>
<accession>A0A9W9LUF6</accession>
<dbReference type="InterPro" id="IPR003034">
    <property type="entry name" value="SAP_dom"/>
</dbReference>
<dbReference type="GeneID" id="81424301"/>
<dbReference type="RefSeq" id="XP_056548731.1">
    <property type="nucleotide sequence ID" value="XM_056685125.1"/>
</dbReference>
<dbReference type="GO" id="GO:0016787">
    <property type="term" value="F:hydrolase activity"/>
    <property type="evidence" value="ECO:0007669"/>
    <property type="project" value="UniProtKB-KW"/>
</dbReference>
<evidence type="ECO:0000256" key="6">
    <source>
        <dbReference type="ARBA" id="ARBA00021796"/>
    </source>
</evidence>
<dbReference type="CDD" id="cd00788">
    <property type="entry name" value="KU70"/>
    <property type="match status" value="1"/>
</dbReference>
<evidence type="ECO:0000259" key="22">
    <source>
        <dbReference type="PROSITE" id="PS50800"/>
    </source>
</evidence>
<dbReference type="NCBIfam" id="TIGR00578">
    <property type="entry name" value="ku70"/>
    <property type="match status" value="1"/>
</dbReference>
<dbReference type="SUPFAM" id="SSF100939">
    <property type="entry name" value="SPOC domain-like"/>
    <property type="match status" value="1"/>
</dbReference>
<evidence type="ECO:0000256" key="15">
    <source>
        <dbReference type="ARBA" id="ARBA00023172"/>
    </source>
</evidence>
<evidence type="ECO:0000256" key="8">
    <source>
        <dbReference type="ARBA" id="ARBA00022741"/>
    </source>
</evidence>
<dbReference type="PIRSF" id="PIRSF003033">
    <property type="entry name" value="Ku70"/>
    <property type="match status" value="1"/>
</dbReference>
<keyword evidence="10" id="KW-0378">Hydrolase</keyword>
<dbReference type="GO" id="GO:0005524">
    <property type="term" value="F:ATP binding"/>
    <property type="evidence" value="ECO:0007669"/>
    <property type="project" value="UniProtKB-KW"/>
</dbReference>
<reference evidence="23" key="2">
    <citation type="journal article" date="2023" name="IMA Fungus">
        <title>Comparative genomic study of the Penicillium genus elucidates a diverse pangenome and 15 lateral gene transfer events.</title>
        <authorList>
            <person name="Petersen C."/>
            <person name="Sorensen T."/>
            <person name="Nielsen M.R."/>
            <person name="Sondergaard T.E."/>
            <person name="Sorensen J.L."/>
            <person name="Fitzpatrick D.A."/>
            <person name="Frisvad J.C."/>
            <person name="Nielsen K.L."/>
        </authorList>
    </citation>
    <scope>NUCLEOTIDE SEQUENCE</scope>
    <source>
        <strain evidence="23">IBT 26290</strain>
    </source>
</reference>
<comment type="function">
    <text evidence="18">Single-stranded DNA-dependent ATP-dependent helicase. Involved in non-homologous end joining (NHEJ) DNA double strand break repair. DNA-binding is sequence-independent but has a high affinity to nicks in double-stranded DNA and to the ends of duplex DNA. Binds to naturally occurring chromosomal ends, and therefore provides chromosomal end protection. Required also for telomere recombination to repair telomeric ends in the absence of telomerase. KU70, of the KU70/KU80 heterodimer, binds to the stem loop of TLC1, the RNA component of telomerase. Involved in telomere maintenance. Interacts with telomeric repeats and subtelomeric sequences thereby controlling telomere length and protecting against subtelomeric rearrangement. Maintains telomeric chromatin, which is involved in silencing the expression of genes located at the telomere. Required for mating-type switching.</text>
</comment>
<dbReference type="InterPro" id="IPR036361">
    <property type="entry name" value="SAP_dom_sf"/>
</dbReference>
<dbReference type="SUPFAM" id="SSF68906">
    <property type="entry name" value="SAP domain"/>
    <property type="match status" value="1"/>
</dbReference>
<dbReference type="InterPro" id="IPR006165">
    <property type="entry name" value="Ku70"/>
</dbReference>
<dbReference type="GO" id="GO:0000781">
    <property type="term" value="C:chromosome, telomeric region"/>
    <property type="evidence" value="ECO:0007669"/>
    <property type="project" value="UniProtKB-SubCell"/>
</dbReference>
<organism evidence="23 24">
    <name type="scientific">Penicillium canariense</name>
    <dbReference type="NCBI Taxonomy" id="189055"/>
    <lineage>
        <taxon>Eukaryota</taxon>
        <taxon>Fungi</taxon>
        <taxon>Dikarya</taxon>
        <taxon>Ascomycota</taxon>
        <taxon>Pezizomycotina</taxon>
        <taxon>Eurotiomycetes</taxon>
        <taxon>Eurotiomycetidae</taxon>
        <taxon>Eurotiales</taxon>
        <taxon>Aspergillaceae</taxon>
        <taxon>Penicillium</taxon>
    </lineage>
</organism>
<proteinExistence type="inferred from homology"/>
<evidence type="ECO:0000256" key="12">
    <source>
        <dbReference type="ARBA" id="ARBA00022840"/>
    </source>
</evidence>
<evidence type="ECO:0000256" key="10">
    <source>
        <dbReference type="ARBA" id="ARBA00022801"/>
    </source>
</evidence>
<evidence type="ECO:0000256" key="21">
    <source>
        <dbReference type="SAM" id="MobiDB-lite"/>
    </source>
</evidence>
<comment type="subunit">
    <text evidence="4">Heterodimer of Ku70 and Ku80.</text>
</comment>
<dbReference type="Pfam" id="PF02735">
    <property type="entry name" value="Ku"/>
    <property type="match status" value="1"/>
</dbReference>
<dbReference type="FunFam" id="1.10.1600.10:FF:000004">
    <property type="entry name" value="ATP-dependent DNA helicase II subunit 1"/>
    <property type="match status" value="1"/>
</dbReference>
<dbReference type="CDD" id="cd01458">
    <property type="entry name" value="vWA_ku"/>
    <property type="match status" value="1"/>
</dbReference>
<dbReference type="GO" id="GO:0003678">
    <property type="term" value="F:DNA helicase activity"/>
    <property type="evidence" value="ECO:0007669"/>
    <property type="project" value="UniProtKB-EC"/>
</dbReference>
<dbReference type="GO" id="GO:0003690">
    <property type="term" value="F:double-stranded DNA binding"/>
    <property type="evidence" value="ECO:0007669"/>
    <property type="project" value="TreeGrafter"/>
</dbReference>
<keyword evidence="9" id="KW-0227">DNA damage</keyword>
<dbReference type="FunFam" id="4.10.970.10:FF:000003">
    <property type="entry name" value="ATP-dependent DNA helicase II subunit 1"/>
    <property type="match status" value="1"/>
</dbReference>
<evidence type="ECO:0000256" key="20">
    <source>
        <dbReference type="ARBA" id="ARBA00047995"/>
    </source>
</evidence>
<dbReference type="InterPro" id="IPR036465">
    <property type="entry name" value="vWFA_dom_sf"/>
</dbReference>
<dbReference type="PROSITE" id="PS50800">
    <property type="entry name" value="SAP"/>
    <property type="match status" value="1"/>
</dbReference>
<dbReference type="Gene3D" id="3.40.50.410">
    <property type="entry name" value="von Willebrand factor, type A domain"/>
    <property type="match status" value="1"/>
</dbReference>
<dbReference type="GO" id="GO:0006303">
    <property type="term" value="P:double-strand break repair via nonhomologous end joining"/>
    <property type="evidence" value="ECO:0007669"/>
    <property type="project" value="InterPro"/>
</dbReference>
<protein>
    <recommendedName>
        <fullName evidence="6">ATP-dependent DNA helicase II subunit 1</fullName>
        <ecNumber evidence="5">3.6.4.12</ecNumber>
    </recommendedName>
    <alternativeName>
        <fullName evidence="19">ATP-dependent DNA helicase II subunit Ku70</fullName>
    </alternativeName>
</protein>
<evidence type="ECO:0000256" key="17">
    <source>
        <dbReference type="ARBA" id="ARBA00023242"/>
    </source>
</evidence>
<evidence type="ECO:0000256" key="13">
    <source>
        <dbReference type="ARBA" id="ARBA00022895"/>
    </source>
</evidence>
<dbReference type="SMART" id="SM00559">
    <property type="entry name" value="Ku78"/>
    <property type="match status" value="1"/>
</dbReference>
<dbReference type="SUPFAM" id="SSF53300">
    <property type="entry name" value="vWA-like"/>
    <property type="match status" value="1"/>
</dbReference>
<dbReference type="GO" id="GO:0003684">
    <property type="term" value="F:damaged DNA binding"/>
    <property type="evidence" value="ECO:0007669"/>
    <property type="project" value="InterPro"/>
</dbReference>
<keyword evidence="13" id="KW-0779">Telomere</keyword>
<dbReference type="Gene3D" id="4.10.970.10">
    <property type="entry name" value="Ku70, bridge and pillars"/>
    <property type="match status" value="1"/>
</dbReference>
<keyword evidence="7" id="KW-0158">Chromosome</keyword>
<dbReference type="InterPro" id="IPR047087">
    <property type="entry name" value="KU70_core_dom"/>
</dbReference>
<dbReference type="Proteomes" id="UP001149163">
    <property type="component" value="Unassembled WGS sequence"/>
</dbReference>
<dbReference type="EMBL" id="JAPQKN010000001">
    <property type="protein sequence ID" value="KAJ5177123.1"/>
    <property type="molecule type" value="Genomic_DNA"/>
</dbReference>
<evidence type="ECO:0000256" key="19">
    <source>
        <dbReference type="ARBA" id="ARBA00031811"/>
    </source>
</evidence>
<keyword evidence="24" id="KW-1185">Reference proteome</keyword>
<dbReference type="Gene3D" id="1.10.720.30">
    <property type="entry name" value="SAP domain"/>
    <property type="match status" value="1"/>
</dbReference>
<dbReference type="Pfam" id="PF03730">
    <property type="entry name" value="Ku_C"/>
    <property type="match status" value="1"/>
</dbReference>
<evidence type="ECO:0000256" key="2">
    <source>
        <dbReference type="ARBA" id="ARBA00004574"/>
    </source>
</evidence>
<dbReference type="SMART" id="SM00513">
    <property type="entry name" value="SAP"/>
    <property type="match status" value="1"/>
</dbReference>
<evidence type="ECO:0000256" key="16">
    <source>
        <dbReference type="ARBA" id="ARBA00023204"/>
    </source>
</evidence>
<feature type="region of interest" description="Disordered" evidence="21">
    <location>
        <begin position="613"/>
        <end position="643"/>
    </location>
</feature>
<dbReference type="OrthoDB" id="3249161at2759"/>
<comment type="subcellular location">
    <subcellularLocation>
        <location evidence="2">Chromosome</location>
        <location evidence="2">Telomere</location>
    </subcellularLocation>
    <subcellularLocation>
        <location evidence="1">Nucleus</location>
    </subcellularLocation>
</comment>
<keyword evidence="16" id="KW-0234">DNA repair</keyword>
<dbReference type="InterPro" id="IPR016194">
    <property type="entry name" value="SPOC-like_C_dom_sf"/>
</dbReference>
<dbReference type="InterPro" id="IPR006164">
    <property type="entry name" value="DNA_bd_Ku70/Ku80"/>
</dbReference>
<dbReference type="EC" id="3.6.4.12" evidence="5"/>
<keyword evidence="15" id="KW-0233">DNA recombination</keyword>
<dbReference type="Gene3D" id="2.40.290.10">
    <property type="match status" value="1"/>
</dbReference>
<evidence type="ECO:0000313" key="23">
    <source>
        <dbReference type="EMBL" id="KAJ5177123.1"/>
    </source>
</evidence>
<dbReference type="Gene3D" id="1.10.1600.10">
    <property type="match status" value="1"/>
</dbReference>
<dbReference type="GO" id="GO:0006310">
    <property type="term" value="P:DNA recombination"/>
    <property type="evidence" value="ECO:0007669"/>
    <property type="project" value="UniProtKB-KW"/>
</dbReference>
<dbReference type="GO" id="GO:0042162">
    <property type="term" value="F:telomeric DNA binding"/>
    <property type="evidence" value="ECO:0007669"/>
    <property type="project" value="InterPro"/>
</dbReference>
<dbReference type="GO" id="GO:0043564">
    <property type="term" value="C:Ku70:Ku80 complex"/>
    <property type="evidence" value="ECO:0007669"/>
    <property type="project" value="InterPro"/>
</dbReference>
<evidence type="ECO:0000256" key="3">
    <source>
        <dbReference type="ARBA" id="ARBA00005240"/>
    </source>
</evidence>
<keyword evidence="12" id="KW-0067">ATP-binding</keyword>
<dbReference type="Pfam" id="PF03731">
    <property type="entry name" value="Ku_N"/>
    <property type="match status" value="1"/>
</dbReference>
<sequence length="692" mass="77352">MTFAFPRVNRVSGSSSQLRKGWPWVSLFYAHPDNLKERENMADDSYTRDEENIEEEEVDETSFRAVKDAILFAIDVSSSMLEPRLSEGSKKSGEESPTSAALKCAYHLMQQRIISNPHDMIGVLLYGTESSKFYDEDGEHGGDLSYPHCYLFTDLDIPSAQEVKELRALAEDEEEARKILKPSKERVSMANVLFCANQIFTSKAPNFLSRRLFIVTDDDNPHGDSKSQRSAATVRARDLYDLGVNIELFPISRPDHEFDTSKFYDDIIYKTSPSDGEAPAYLQPDTNTSTAKGDGISLLNSLLSSINSRSVPRRSLFSNVPLEIGPNFKISVNGYLLLKRQEPARSCYVWLGGETPQIAKGVTTQMADDTARTVEKSEIRKAYKFGGEQVSFTLEELQALRNFGDPVIRIIGFKPLSALPIWANVKHPSFIYPSEEDYVGSTRVFSALYQKLLKDKKIALVWFIPRKNAAPVLGAMVAGDERIDENDVQKVPPGMWIIPLPFADDVRQNPESSMNVSPDSLTDAMRQVIGQLQLPKAVYEPHKYPNPALQWHYRILQALALDEDHPGEPEDKTKPKYRQIDKRAGDYVLAWSDELDATFSKMFGGTAATKSTLVKRGPKDGADSAGDPPAKRVKIEDSTGGAESEVKRCYEKGMLSKLTVAVLKDFLVAQGRSAAGKKADLVDRVEQFFEQK</sequence>
<comment type="caution">
    <text evidence="23">The sequence shown here is derived from an EMBL/GenBank/DDBJ whole genome shotgun (WGS) entry which is preliminary data.</text>
</comment>
<evidence type="ECO:0000256" key="9">
    <source>
        <dbReference type="ARBA" id="ARBA00022763"/>
    </source>
</evidence>
<evidence type="ECO:0000256" key="14">
    <source>
        <dbReference type="ARBA" id="ARBA00023125"/>
    </source>
</evidence>
<evidence type="ECO:0000313" key="24">
    <source>
        <dbReference type="Proteomes" id="UP001149163"/>
    </source>
</evidence>
<dbReference type="InterPro" id="IPR005161">
    <property type="entry name" value="Ku_N"/>
</dbReference>
<evidence type="ECO:0000256" key="7">
    <source>
        <dbReference type="ARBA" id="ARBA00022454"/>
    </source>
</evidence>
<dbReference type="PANTHER" id="PTHR12604">
    <property type="entry name" value="KU AUTOANTIGEN DNA HELICASE"/>
    <property type="match status" value="1"/>
</dbReference>
<evidence type="ECO:0000256" key="1">
    <source>
        <dbReference type="ARBA" id="ARBA00004123"/>
    </source>
</evidence>
<dbReference type="FunFam" id="3.40.50.410:FF:000071">
    <property type="entry name" value="ATP-dependent DNA helicase II subunit 1"/>
    <property type="match status" value="1"/>
</dbReference>
<keyword evidence="17" id="KW-0539">Nucleus</keyword>
<evidence type="ECO:0000256" key="11">
    <source>
        <dbReference type="ARBA" id="ARBA00022806"/>
    </source>
</evidence>
<keyword evidence="14" id="KW-0238">DNA-binding</keyword>
<evidence type="ECO:0000256" key="18">
    <source>
        <dbReference type="ARBA" id="ARBA00024890"/>
    </source>
</evidence>
<name>A0A9W9LUF6_9EURO</name>
<comment type="similarity">
    <text evidence="3">Belongs to the ku70 family.</text>
</comment>
<dbReference type="PANTHER" id="PTHR12604:SF2">
    <property type="entry name" value="X-RAY REPAIR CROSS-COMPLEMENTING PROTEIN 6"/>
    <property type="match status" value="1"/>
</dbReference>
<feature type="domain" description="SAP" evidence="22">
    <location>
        <begin position="655"/>
        <end position="689"/>
    </location>
</feature>
<gene>
    <name evidence="23" type="ORF">N7482_003000</name>
</gene>
<keyword evidence="8" id="KW-0547">Nucleotide-binding</keyword>
<dbReference type="Pfam" id="PF02037">
    <property type="entry name" value="SAP"/>
    <property type="match status" value="1"/>
</dbReference>
<comment type="catalytic activity">
    <reaction evidence="20">
        <text>ATP + H2O = ADP + phosphate + H(+)</text>
        <dbReference type="Rhea" id="RHEA:13065"/>
        <dbReference type="ChEBI" id="CHEBI:15377"/>
        <dbReference type="ChEBI" id="CHEBI:15378"/>
        <dbReference type="ChEBI" id="CHEBI:30616"/>
        <dbReference type="ChEBI" id="CHEBI:43474"/>
        <dbReference type="ChEBI" id="CHEBI:456216"/>
        <dbReference type="EC" id="3.6.4.12"/>
    </reaction>
</comment>
<evidence type="ECO:0000256" key="5">
    <source>
        <dbReference type="ARBA" id="ARBA00012551"/>
    </source>
</evidence>
<dbReference type="InterPro" id="IPR027388">
    <property type="entry name" value="Ku70_bridge/pillars_dom_sf"/>
</dbReference>
<evidence type="ECO:0000256" key="4">
    <source>
        <dbReference type="ARBA" id="ARBA00011584"/>
    </source>
</evidence>
<dbReference type="FunFam" id="2.40.290.10:FF:000001">
    <property type="entry name" value="X-ray repair cross complementing 6"/>
    <property type="match status" value="1"/>
</dbReference>
<dbReference type="InterPro" id="IPR005160">
    <property type="entry name" value="Ku_C"/>
</dbReference>